<dbReference type="PANTHER" id="PTHR30231:SF41">
    <property type="entry name" value="DNA POLYMERASE III SUBUNIT EPSILON"/>
    <property type="match status" value="1"/>
</dbReference>
<organism evidence="4 5">
    <name type="scientific">Sulfurimonas aquatica</name>
    <dbReference type="NCBI Taxonomy" id="2672570"/>
    <lineage>
        <taxon>Bacteria</taxon>
        <taxon>Pseudomonadati</taxon>
        <taxon>Campylobacterota</taxon>
        <taxon>Epsilonproteobacteria</taxon>
        <taxon>Campylobacterales</taxon>
        <taxon>Sulfurimonadaceae</taxon>
        <taxon>Sulfurimonas</taxon>
    </lineage>
</organism>
<dbReference type="AlphaFoldDB" id="A0A975AYZ6"/>
<dbReference type="EMBL" id="CP046072">
    <property type="protein sequence ID" value="QSZ41113.1"/>
    <property type="molecule type" value="Genomic_DNA"/>
</dbReference>
<name>A0A975AYZ6_9BACT</name>
<dbReference type="PANTHER" id="PTHR30231">
    <property type="entry name" value="DNA POLYMERASE III SUBUNIT EPSILON"/>
    <property type="match status" value="1"/>
</dbReference>
<dbReference type="FunFam" id="3.30.420.10:FF:000045">
    <property type="entry name" value="3'-5' exonuclease DinG"/>
    <property type="match status" value="1"/>
</dbReference>
<accession>A0A975AYZ6</accession>
<feature type="domain" description="Exonuclease" evidence="3">
    <location>
        <begin position="68"/>
        <end position="233"/>
    </location>
</feature>
<dbReference type="InterPro" id="IPR013520">
    <property type="entry name" value="Ribonucl_H"/>
</dbReference>
<dbReference type="Pfam" id="PF00929">
    <property type="entry name" value="RNase_T"/>
    <property type="match status" value="1"/>
</dbReference>
<comment type="function">
    <text evidence="1">DNA polymerase III is a complex, multichain enzyme responsible for most of the replicative synthesis in bacteria. The epsilon subunit contain the editing function and is a proofreading 3'-5' exonuclease.</text>
</comment>
<dbReference type="InterPro" id="IPR012337">
    <property type="entry name" value="RNaseH-like_sf"/>
</dbReference>
<dbReference type="GO" id="GO:0045004">
    <property type="term" value="P:DNA replication proofreading"/>
    <property type="evidence" value="ECO:0007669"/>
    <property type="project" value="TreeGrafter"/>
</dbReference>
<keyword evidence="4" id="KW-0540">Nuclease</keyword>
<dbReference type="CDD" id="cd06127">
    <property type="entry name" value="DEDDh"/>
    <property type="match status" value="1"/>
</dbReference>
<dbReference type="NCBIfam" id="NF006316">
    <property type="entry name" value="PRK08517.1"/>
    <property type="match status" value="1"/>
</dbReference>
<sequence>MHNKEFPLDKKSVSRLASRGLPLEVLKSQIDDSIDFFMELSRAKGLNIIKKQGYFYFDTKYISIEDAEFCIVDIETNGSKIEKHQIIEIAAVKVKNGVIVDRFESLVYTKEINPHITEITGISAGDTVDAPDLKTVMLEFKLFLGDAIFIAHDVKFDFTFVSKTLRKIGLEDIFNRALCSLALAERTIVSYRYGLSYLNDTFDLNTNATHHRAMSDVMTTYGLFLLSLENCTESLNNVEDLIKFSKEAPRLKRPKFDPFLLKEEEIETQEL</sequence>
<dbReference type="GO" id="GO:0008408">
    <property type="term" value="F:3'-5' exonuclease activity"/>
    <property type="evidence" value="ECO:0007669"/>
    <property type="project" value="TreeGrafter"/>
</dbReference>
<keyword evidence="4" id="KW-0269">Exonuclease</keyword>
<dbReference type="KEGG" id="saqt:GJV85_02950"/>
<reference evidence="4" key="2">
    <citation type="submission" date="2021-04" db="EMBL/GenBank/DDBJ databases">
        <title>Isolation and characterization of a novel species of the genus Sulfurimonas.</title>
        <authorList>
            <person name="Fukui M."/>
        </authorList>
    </citation>
    <scope>NUCLEOTIDE SEQUENCE</scope>
    <source>
        <strain evidence="4">H1576</strain>
    </source>
</reference>
<dbReference type="SUPFAM" id="SSF53098">
    <property type="entry name" value="Ribonuclease H-like"/>
    <property type="match status" value="1"/>
</dbReference>
<reference evidence="4" key="1">
    <citation type="submission" date="2019-11" db="EMBL/GenBank/DDBJ databases">
        <authorList>
            <person name="Kojima H."/>
        </authorList>
    </citation>
    <scope>NUCLEOTIDE SEQUENCE</scope>
    <source>
        <strain evidence="4">H1576</strain>
    </source>
</reference>
<dbReference type="Gene3D" id="3.30.420.10">
    <property type="entry name" value="Ribonuclease H-like superfamily/Ribonuclease H"/>
    <property type="match status" value="1"/>
</dbReference>
<dbReference type="GO" id="GO:0003676">
    <property type="term" value="F:nucleic acid binding"/>
    <property type="evidence" value="ECO:0007669"/>
    <property type="project" value="InterPro"/>
</dbReference>
<keyword evidence="4" id="KW-0378">Hydrolase</keyword>
<dbReference type="InterPro" id="IPR036397">
    <property type="entry name" value="RNaseH_sf"/>
</dbReference>
<dbReference type="SMART" id="SM00479">
    <property type="entry name" value="EXOIII"/>
    <property type="match status" value="1"/>
</dbReference>
<evidence type="ECO:0000259" key="3">
    <source>
        <dbReference type="SMART" id="SM00479"/>
    </source>
</evidence>
<evidence type="ECO:0000256" key="2">
    <source>
        <dbReference type="ARBA" id="ARBA00026073"/>
    </source>
</evidence>
<evidence type="ECO:0000313" key="5">
    <source>
        <dbReference type="Proteomes" id="UP000671852"/>
    </source>
</evidence>
<protein>
    <submittedName>
        <fullName evidence="4">3'-5' exonuclease</fullName>
    </submittedName>
</protein>
<evidence type="ECO:0000313" key="4">
    <source>
        <dbReference type="EMBL" id="QSZ41113.1"/>
    </source>
</evidence>
<dbReference type="GO" id="GO:0005829">
    <property type="term" value="C:cytosol"/>
    <property type="evidence" value="ECO:0007669"/>
    <property type="project" value="TreeGrafter"/>
</dbReference>
<dbReference type="RefSeq" id="WP_207562385.1">
    <property type="nucleotide sequence ID" value="NZ_CP046072.1"/>
</dbReference>
<dbReference type="Proteomes" id="UP000671852">
    <property type="component" value="Chromosome"/>
</dbReference>
<evidence type="ECO:0000256" key="1">
    <source>
        <dbReference type="ARBA" id="ARBA00025483"/>
    </source>
</evidence>
<proteinExistence type="predicted"/>
<gene>
    <name evidence="4" type="ORF">GJV85_02950</name>
</gene>
<comment type="subunit">
    <text evidence="2">DNA polymerase III contains a core (composed of alpha, epsilon and theta chains) that associates with a tau subunit. This core dimerizes to form the POLIII' complex. PolIII' associates with the gamma complex (composed of gamma, delta, delta', psi and chi chains) and with the beta chain to form the complete DNA polymerase III complex.</text>
</comment>
<keyword evidence="5" id="KW-1185">Reference proteome</keyword>